<dbReference type="PROSITE" id="PS51085">
    <property type="entry name" value="2FE2S_FER_2"/>
    <property type="match status" value="1"/>
</dbReference>
<dbReference type="PROSITE" id="PS00197">
    <property type="entry name" value="2FE2S_FER_1"/>
    <property type="match status" value="1"/>
</dbReference>
<reference evidence="11 12" key="1">
    <citation type="submission" date="2020-08" db="EMBL/GenBank/DDBJ databases">
        <title>Sequencing the genomes of 1000 actinobacteria strains.</title>
        <authorList>
            <person name="Klenk H.-P."/>
        </authorList>
    </citation>
    <scope>NUCLEOTIDE SEQUENCE [LARGE SCALE GENOMIC DNA]</scope>
    <source>
        <strain evidence="11 12">DSM 105498</strain>
    </source>
</reference>
<dbReference type="GO" id="GO:0046872">
    <property type="term" value="F:metal ion binding"/>
    <property type="evidence" value="ECO:0007669"/>
    <property type="project" value="UniProtKB-KW"/>
</dbReference>
<dbReference type="GO" id="GO:0051537">
    <property type="term" value="F:2 iron, 2 sulfur cluster binding"/>
    <property type="evidence" value="ECO:0007669"/>
    <property type="project" value="UniProtKB-KW"/>
</dbReference>
<keyword evidence="3" id="KW-0001">2Fe-2S</keyword>
<dbReference type="Gene3D" id="3.40.50.80">
    <property type="entry name" value="Nucleotide-binding domain of ferredoxin-NADP reductase (FNR) module"/>
    <property type="match status" value="1"/>
</dbReference>
<evidence type="ECO:0000256" key="1">
    <source>
        <dbReference type="ARBA" id="ARBA00001974"/>
    </source>
</evidence>
<feature type="domain" description="2Fe-2S ferredoxin-type" evidence="9">
    <location>
        <begin position="258"/>
        <end position="346"/>
    </location>
</feature>
<evidence type="ECO:0000259" key="9">
    <source>
        <dbReference type="PROSITE" id="PS51085"/>
    </source>
</evidence>
<dbReference type="Pfam" id="PF00970">
    <property type="entry name" value="FAD_binding_6"/>
    <property type="match status" value="1"/>
</dbReference>
<dbReference type="InterPro" id="IPR050415">
    <property type="entry name" value="MRET"/>
</dbReference>
<dbReference type="InterPro" id="IPR036010">
    <property type="entry name" value="2Fe-2S_ferredoxin-like_sf"/>
</dbReference>
<dbReference type="GO" id="GO:0050660">
    <property type="term" value="F:flavin adenine dinucleotide binding"/>
    <property type="evidence" value="ECO:0007669"/>
    <property type="project" value="TreeGrafter"/>
</dbReference>
<protein>
    <submittedName>
        <fullName evidence="11">3-ketosteroid 9alpha-monooxygenase subunit B</fullName>
        <ecNumber evidence="11">1.14.15.30</ecNumber>
    </submittedName>
</protein>
<dbReference type="PANTHER" id="PTHR47354:SF8">
    <property type="entry name" value="1,2-PHENYLACETYL-COA EPOXIDASE, SUBUNIT E"/>
    <property type="match status" value="1"/>
</dbReference>
<dbReference type="InterPro" id="IPR001709">
    <property type="entry name" value="Flavoprot_Pyr_Nucl_cyt_Rdtase"/>
</dbReference>
<keyword evidence="2" id="KW-0285">Flavoprotein</keyword>
<evidence type="ECO:0000256" key="6">
    <source>
        <dbReference type="ARBA" id="ARBA00023002"/>
    </source>
</evidence>
<dbReference type="SUPFAM" id="SSF63380">
    <property type="entry name" value="Riboflavin synthase domain-like"/>
    <property type="match status" value="1"/>
</dbReference>
<dbReference type="AlphaFoldDB" id="A0A7W4VY79"/>
<evidence type="ECO:0000313" key="11">
    <source>
        <dbReference type="EMBL" id="MBB3043723.1"/>
    </source>
</evidence>
<dbReference type="RefSeq" id="WP_343057905.1">
    <property type="nucleotide sequence ID" value="NZ_JACHWR010000002.1"/>
</dbReference>
<dbReference type="InterPro" id="IPR008333">
    <property type="entry name" value="Cbr1-like_FAD-bd_dom"/>
</dbReference>
<feature type="domain" description="FAD-binding FR-type" evidence="10">
    <location>
        <begin position="6"/>
        <end position="111"/>
    </location>
</feature>
<evidence type="ECO:0000256" key="4">
    <source>
        <dbReference type="ARBA" id="ARBA00022723"/>
    </source>
</evidence>
<evidence type="ECO:0000313" key="12">
    <source>
        <dbReference type="Proteomes" id="UP000589626"/>
    </source>
</evidence>
<dbReference type="GO" id="GO:0036200">
    <property type="term" value="F:3-ketosteroid 9-alpha-monooxygenase activity"/>
    <property type="evidence" value="ECO:0007669"/>
    <property type="project" value="UniProtKB-EC"/>
</dbReference>
<keyword evidence="8" id="KW-0411">Iron-sulfur</keyword>
<evidence type="ECO:0000256" key="3">
    <source>
        <dbReference type="ARBA" id="ARBA00022714"/>
    </source>
</evidence>
<dbReference type="InterPro" id="IPR012675">
    <property type="entry name" value="Beta-grasp_dom_sf"/>
</dbReference>
<keyword evidence="11" id="KW-0503">Monooxygenase</keyword>
<dbReference type="PANTHER" id="PTHR47354">
    <property type="entry name" value="NADH OXIDOREDUCTASE HCR"/>
    <property type="match status" value="1"/>
</dbReference>
<dbReference type="EC" id="1.14.15.30" evidence="11"/>
<dbReference type="CDD" id="cd00207">
    <property type="entry name" value="fer2"/>
    <property type="match status" value="1"/>
</dbReference>
<dbReference type="Gene3D" id="3.10.20.30">
    <property type="match status" value="1"/>
</dbReference>
<evidence type="ECO:0000256" key="5">
    <source>
        <dbReference type="ARBA" id="ARBA00022827"/>
    </source>
</evidence>
<dbReference type="EMBL" id="JACHWR010000002">
    <property type="protein sequence ID" value="MBB3043723.1"/>
    <property type="molecule type" value="Genomic_DNA"/>
</dbReference>
<dbReference type="InterPro" id="IPR001433">
    <property type="entry name" value="OxRdtase_FAD/NAD-bd"/>
</dbReference>
<dbReference type="Gene3D" id="2.40.30.10">
    <property type="entry name" value="Translation factors"/>
    <property type="match status" value="1"/>
</dbReference>
<evidence type="ECO:0000256" key="7">
    <source>
        <dbReference type="ARBA" id="ARBA00023004"/>
    </source>
</evidence>
<dbReference type="PRINTS" id="PR00410">
    <property type="entry name" value="PHEHYDRXLASE"/>
</dbReference>
<dbReference type="SUPFAM" id="SSF52343">
    <property type="entry name" value="Ferredoxin reductase-like, C-terminal NADP-linked domain"/>
    <property type="match status" value="1"/>
</dbReference>
<gene>
    <name evidence="11" type="ORF">FHU40_003541</name>
</gene>
<name>A0A7W4VY79_9ACTN</name>
<dbReference type="Pfam" id="PF00175">
    <property type="entry name" value="NAD_binding_1"/>
    <property type="match status" value="1"/>
</dbReference>
<dbReference type="InterPro" id="IPR001041">
    <property type="entry name" value="2Fe-2S_ferredoxin-type"/>
</dbReference>
<keyword evidence="4" id="KW-0479">Metal-binding</keyword>
<dbReference type="InterPro" id="IPR039261">
    <property type="entry name" value="FNR_nucleotide-bd"/>
</dbReference>
<accession>A0A7W4VY79</accession>
<organism evidence="11 12">
    <name type="scientific">Nocardioides soli</name>
    <dbReference type="NCBI Taxonomy" id="1036020"/>
    <lineage>
        <taxon>Bacteria</taxon>
        <taxon>Bacillati</taxon>
        <taxon>Actinomycetota</taxon>
        <taxon>Actinomycetes</taxon>
        <taxon>Propionibacteriales</taxon>
        <taxon>Nocardioidaceae</taxon>
        <taxon>Nocardioides</taxon>
    </lineage>
</organism>
<evidence type="ECO:0000256" key="8">
    <source>
        <dbReference type="ARBA" id="ARBA00023014"/>
    </source>
</evidence>
<dbReference type="InterPro" id="IPR017938">
    <property type="entry name" value="Riboflavin_synthase-like_b-brl"/>
</dbReference>
<dbReference type="Pfam" id="PF00111">
    <property type="entry name" value="Fer2"/>
    <property type="match status" value="1"/>
</dbReference>
<evidence type="ECO:0000256" key="2">
    <source>
        <dbReference type="ARBA" id="ARBA00022630"/>
    </source>
</evidence>
<keyword evidence="7" id="KW-0408">Iron</keyword>
<keyword evidence="6 11" id="KW-0560">Oxidoreductase</keyword>
<comment type="cofactor">
    <cofactor evidence="1">
        <name>FAD</name>
        <dbReference type="ChEBI" id="CHEBI:57692"/>
    </cofactor>
</comment>
<keyword evidence="12" id="KW-1185">Reference proteome</keyword>
<evidence type="ECO:0000259" key="10">
    <source>
        <dbReference type="PROSITE" id="PS51384"/>
    </source>
</evidence>
<keyword evidence="5" id="KW-0274">FAD</keyword>
<dbReference type="PRINTS" id="PR00371">
    <property type="entry name" value="FPNCR"/>
</dbReference>
<dbReference type="PROSITE" id="PS51384">
    <property type="entry name" value="FAD_FR"/>
    <property type="match status" value="1"/>
</dbReference>
<dbReference type="InterPro" id="IPR017927">
    <property type="entry name" value="FAD-bd_FR_type"/>
</dbReference>
<dbReference type="InterPro" id="IPR006058">
    <property type="entry name" value="2Fe2S_fd_BS"/>
</dbReference>
<dbReference type="SUPFAM" id="SSF54292">
    <property type="entry name" value="2Fe-2S ferredoxin-like"/>
    <property type="match status" value="1"/>
</dbReference>
<dbReference type="CDD" id="cd06214">
    <property type="entry name" value="PA_degradation_oxidoreductase_like"/>
    <property type="match status" value="1"/>
</dbReference>
<comment type="caution">
    <text evidence="11">The sequence shown here is derived from an EMBL/GenBank/DDBJ whole genome shotgun (WGS) entry which is preliminary data.</text>
</comment>
<dbReference type="Proteomes" id="UP000589626">
    <property type="component" value="Unassembled WGS sequence"/>
</dbReference>
<proteinExistence type="predicted"/>
<sequence>MSAVTAAAALLTVVDVIDETNDAKSVVLRPGRDDAPRFAYRPGQFLTLRVGSGERIAARSYSLSSSPTTDPELKVTVKRTEGGYGSNWICDHVAVGDEILALPPAGRFTPRDLGADLLLFAAGSGITPMMSIIKEAHAAGSGRVTLVYANARRDGVIFAEALDELGRTRGGRLTAEHWIGAEAGRLSPEQVAEYGRRHPADEVLVCGPAGFMDVVRAGLAAAGIPRDHVRQEVFASISGDPFAPADVPERAETTADGALATVLIGGDTFELTWPRQQNLVQVLLERGVDVPYSCRSGECGSCACSITSGEVRMEHSGVLDEEDIASGYVLGCQAHPVSDAVSVSFT</sequence>